<evidence type="ECO:0000313" key="14">
    <source>
        <dbReference type="Proteomes" id="UP000440732"/>
    </source>
</evidence>
<sequence length="61" mass="6930">MPARHGGLPNAYVKAEKEDNRQIYLYVLQGIEISKAKVAELGVQHKRKLVLRLKKSQNSLT</sequence>
<dbReference type="Proteomes" id="UP000441208">
    <property type="component" value="Unassembled WGS sequence"/>
</dbReference>
<keyword evidence="11" id="KW-1185">Reference proteome</keyword>
<evidence type="ECO:0000313" key="17">
    <source>
        <dbReference type="Proteomes" id="UP000476176"/>
    </source>
</evidence>
<dbReference type="EMBL" id="QXGD01000299">
    <property type="protein sequence ID" value="KAE9244219.1"/>
    <property type="molecule type" value="Genomic_DNA"/>
</dbReference>
<name>A0A6A3UGM3_9STRA</name>
<organism evidence="5 14">
    <name type="scientific">Phytophthora fragariae</name>
    <dbReference type="NCBI Taxonomy" id="53985"/>
    <lineage>
        <taxon>Eukaryota</taxon>
        <taxon>Sar</taxon>
        <taxon>Stramenopiles</taxon>
        <taxon>Oomycota</taxon>
        <taxon>Peronosporomycetes</taxon>
        <taxon>Peronosporales</taxon>
        <taxon>Peronosporaceae</taxon>
        <taxon>Phytophthora</taxon>
    </lineage>
</organism>
<dbReference type="EMBL" id="QXGA01000175">
    <property type="protein sequence ID" value="KAE9150759.1"/>
    <property type="molecule type" value="Genomic_DNA"/>
</dbReference>
<evidence type="ECO:0000313" key="10">
    <source>
        <dbReference type="Proteomes" id="UP000429523"/>
    </source>
</evidence>
<dbReference type="Proteomes" id="UP000440367">
    <property type="component" value="Unassembled WGS sequence"/>
</dbReference>
<dbReference type="AlphaFoldDB" id="A0A6A3UGM3"/>
<evidence type="ECO:0000313" key="4">
    <source>
        <dbReference type="EMBL" id="KAE9125774.1"/>
    </source>
</evidence>
<reference evidence="10 11" key="1">
    <citation type="submission" date="2018-08" db="EMBL/GenBank/DDBJ databases">
        <title>Genomic investigation of the strawberry pathogen Phytophthora fragariae indicates pathogenicity is determined by transcriptional variation in three key races.</title>
        <authorList>
            <person name="Adams T.M."/>
            <person name="Armitage A.D."/>
            <person name="Sobczyk M.K."/>
            <person name="Bates H.J."/>
            <person name="Dunwell J.M."/>
            <person name="Nellist C.F."/>
            <person name="Harrison R.J."/>
        </authorList>
    </citation>
    <scope>NUCLEOTIDE SEQUENCE [LARGE SCALE GENOMIC DNA]</scope>
    <source>
        <strain evidence="9 12">A4</strain>
        <strain evidence="8 13">BC-1</strain>
        <strain evidence="6 17">BC-23</strain>
        <strain evidence="7 11">NOV-27</strain>
        <strain evidence="5 14">NOV-5</strain>
        <strain evidence="3 15">NOV-71</strain>
        <strain evidence="1 10">NOV-9</strain>
        <strain evidence="4 18">ONT-3</strain>
        <strain evidence="2 16">SCRP245</strain>
    </source>
</reference>
<evidence type="ECO:0000313" key="5">
    <source>
        <dbReference type="EMBL" id="KAE9150759.1"/>
    </source>
</evidence>
<dbReference type="EMBL" id="QXGC01000686">
    <property type="protein sequence ID" value="KAE9224621.1"/>
    <property type="molecule type" value="Genomic_DNA"/>
</dbReference>
<comment type="caution">
    <text evidence="5">The sequence shown here is derived from an EMBL/GenBank/DDBJ whole genome shotgun (WGS) entry which is preliminary data.</text>
</comment>
<evidence type="ECO:0000313" key="13">
    <source>
        <dbReference type="Proteomes" id="UP000440367"/>
    </source>
</evidence>
<proteinExistence type="predicted"/>
<dbReference type="EMBL" id="QXGF01000832">
    <property type="protein sequence ID" value="KAE8935147.1"/>
    <property type="molecule type" value="Genomic_DNA"/>
</dbReference>
<dbReference type="EMBL" id="QXFZ01000280">
    <property type="protein sequence ID" value="KAE9123231.1"/>
    <property type="molecule type" value="Genomic_DNA"/>
</dbReference>
<evidence type="ECO:0000313" key="2">
    <source>
        <dbReference type="EMBL" id="KAE8997007.1"/>
    </source>
</evidence>
<evidence type="ECO:0000313" key="8">
    <source>
        <dbReference type="EMBL" id="KAE9244219.1"/>
    </source>
</evidence>
<dbReference type="OrthoDB" id="122591at2759"/>
<evidence type="ECO:0000313" key="12">
    <source>
        <dbReference type="Proteomes" id="UP000437068"/>
    </source>
</evidence>
<protein>
    <submittedName>
        <fullName evidence="5">Uncharacterized protein</fullName>
    </submittedName>
</protein>
<dbReference type="EMBL" id="QXFX01000205">
    <property type="protein sequence ID" value="KAE9125774.1"/>
    <property type="molecule type" value="Genomic_DNA"/>
</dbReference>
<evidence type="ECO:0000313" key="6">
    <source>
        <dbReference type="EMBL" id="KAE9224621.1"/>
    </source>
</evidence>
<evidence type="ECO:0000313" key="16">
    <source>
        <dbReference type="Proteomes" id="UP000460718"/>
    </source>
</evidence>
<dbReference type="Proteomes" id="UP000476176">
    <property type="component" value="Unassembled WGS sequence"/>
</dbReference>
<evidence type="ECO:0000313" key="18">
    <source>
        <dbReference type="Proteomes" id="UP000488956"/>
    </source>
</evidence>
<dbReference type="Proteomes" id="UP000488956">
    <property type="component" value="Unassembled WGS sequence"/>
</dbReference>
<dbReference type="Proteomes" id="UP000437068">
    <property type="component" value="Unassembled WGS sequence"/>
</dbReference>
<evidence type="ECO:0000313" key="1">
    <source>
        <dbReference type="EMBL" id="KAE8935147.1"/>
    </source>
</evidence>
<dbReference type="EMBL" id="QXGB01000196">
    <property type="protein sequence ID" value="KAE9225266.1"/>
    <property type="molecule type" value="Genomic_DNA"/>
</dbReference>
<dbReference type="Proteomes" id="UP000460718">
    <property type="component" value="Unassembled WGS sequence"/>
</dbReference>
<dbReference type="EMBL" id="QXFW01001076">
    <property type="protein sequence ID" value="KAE8997007.1"/>
    <property type="molecule type" value="Genomic_DNA"/>
</dbReference>
<evidence type="ECO:0000313" key="9">
    <source>
        <dbReference type="EMBL" id="KAE9321493.1"/>
    </source>
</evidence>
<evidence type="ECO:0000313" key="15">
    <source>
        <dbReference type="Proteomes" id="UP000441208"/>
    </source>
</evidence>
<evidence type="ECO:0000313" key="3">
    <source>
        <dbReference type="EMBL" id="KAE9123231.1"/>
    </source>
</evidence>
<dbReference type="Proteomes" id="UP000429523">
    <property type="component" value="Unassembled WGS sequence"/>
</dbReference>
<evidence type="ECO:0000313" key="7">
    <source>
        <dbReference type="EMBL" id="KAE9225266.1"/>
    </source>
</evidence>
<dbReference type="Proteomes" id="UP000440732">
    <property type="component" value="Unassembled WGS sequence"/>
</dbReference>
<accession>A0A6A3UGM3</accession>
<dbReference type="EMBL" id="QXGE01000173">
    <property type="protein sequence ID" value="KAE9321493.1"/>
    <property type="molecule type" value="Genomic_DNA"/>
</dbReference>
<dbReference type="Proteomes" id="UP000433483">
    <property type="component" value="Unassembled WGS sequence"/>
</dbReference>
<gene>
    <name evidence="9" type="ORF">PF001_g4890</name>
    <name evidence="8" type="ORF">PF002_g7883</name>
    <name evidence="6" type="ORF">PF004_g12161</name>
    <name evidence="7" type="ORF">PF005_g5587</name>
    <name evidence="5" type="ORF">PF006_g4877</name>
    <name evidence="3" type="ORF">PF007_g7137</name>
    <name evidence="1" type="ORF">PF009_g14894</name>
    <name evidence="4" type="ORF">PF010_g5500</name>
    <name evidence="2" type="ORF">PF011_g15671</name>
</gene>
<evidence type="ECO:0000313" key="11">
    <source>
        <dbReference type="Proteomes" id="UP000433483"/>
    </source>
</evidence>